<accession>A0ABQ6M2I9</accession>
<dbReference type="InterPro" id="IPR021457">
    <property type="entry name" value="DUF3108"/>
</dbReference>
<gene>
    <name evidence="2" type="ORF">MNKW57_28760</name>
</gene>
<protein>
    <submittedName>
        <fullName evidence="2">DUF3108 domain-containing protein</fullName>
    </submittedName>
</protein>
<dbReference type="RefSeq" id="WP_285765161.1">
    <property type="nucleotide sequence ID" value="NZ_BSYJ01000006.1"/>
</dbReference>
<dbReference type="Proteomes" id="UP001224392">
    <property type="component" value="Unassembled WGS sequence"/>
</dbReference>
<evidence type="ECO:0000313" key="2">
    <source>
        <dbReference type="EMBL" id="GMG88555.1"/>
    </source>
</evidence>
<dbReference type="EMBL" id="BSYJ01000006">
    <property type="protein sequence ID" value="GMG88555.1"/>
    <property type="molecule type" value="Genomic_DNA"/>
</dbReference>
<sequence length="240" mass="27050">MPLKNLIASVALLLLLQPLSASAEEPFRLEPFTATYTAKYGRFDVTATRELARKQDGWALDFTAKSFFAKIAESSELAGSDEGLVPTRYEYHRTGLGKDRHLVLEIDHHARTLRNIGDPSRSRDNIPVGTQDKLSIQLQLARDLAAGKTAMSYNVADRRGVKQYRFEKLGEEVVKTPLGKIKAVKVARIREGDSKRRTTIWFAPEWGYALVKLHQREENGKLYSITLSSLTHNGRKVPEE</sequence>
<evidence type="ECO:0000256" key="1">
    <source>
        <dbReference type="SAM" id="SignalP"/>
    </source>
</evidence>
<proteinExistence type="predicted"/>
<keyword evidence="3" id="KW-1185">Reference proteome</keyword>
<feature type="chain" id="PRO_5046850815" evidence="1">
    <location>
        <begin position="24"/>
        <end position="240"/>
    </location>
</feature>
<comment type="caution">
    <text evidence="2">The sequence shown here is derived from an EMBL/GenBank/DDBJ whole genome shotgun (WGS) entry which is preliminary data.</text>
</comment>
<reference evidence="2 3" key="1">
    <citation type="submission" date="2023-04" db="EMBL/GenBank/DDBJ databases">
        <title>Marinobulbifer ophiurae gen. nov., sp. Nov., isolate from tissue of brittle star Ophioplocus japonicus.</title>
        <authorList>
            <person name="Kawano K."/>
            <person name="Sawayama S."/>
            <person name="Nakagawa S."/>
        </authorList>
    </citation>
    <scope>NUCLEOTIDE SEQUENCE [LARGE SCALE GENOMIC DNA]</scope>
    <source>
        <strain evidence="2 3">NKW57</strain>
    </source>
</reference>
<dbReference type="Gene3D" id="2.40.360.20">
    <property type="match status" value="1"/>
</dbReference>
<keyword evidence="1" id="KW-0732">Signal</keyword>
<feature type="signal peptide" evidence="1">
    <location>
        <begin position="1"/>
        <end position="23"/>
    </location>
</feature>
<organism evidence="2 3">
    <name type="scientific">Biformimicrobium ophioploci</name>
    <dbReference type="NCBI Taxonomy" id="3036711"/>
    <lineage>
        <taxon>Bacteria</taxon>
        <taxon>Pseudomonadati</taxon>
        <taxon>Pseudomonadota</taxon>
        <taxon>Gammaproteobacteria</taxon>
        <taxon>Cellvibrionales</taxon>
        <taxon>Microbulbiferaceae</taxon>
        <taxon>Biformimicrobium</taxon>
    </lineage>
</organism>
<name>A0ABQ6M2I9_9GAMM</name>
<evidence type="ECO:0000313" key="3">
    <source>
        <dbReference type="Proteomes" id="UP001224392"/>
    </source>
</evidence>
<dbReference type="Pfam" id="PF11306">
    <property type="entry name" value="DUF3108"/>
    <property type="match status" value="1"/>
</dbReference>